<feature type="region of interest" description="Disordered" evidence="1">
    <location>
        <begin position="452"/>
        <end position="511"/>
    </location>
</feature>
<feature type="region of interest" description="Disordered" evidence="1">
    <location>
        <begin position="910"/>
        <end position="950"/>
    </location>
</feature>
<feature type="compositionally biased region" description="Basic and acidic residues" evidence="1">
    <location>
        <begin position="1024"/>
        <end position="1040"/>
    </location>
</feature>
<feature type="compositionally biased region" description="Basic and acidic residues" evidence="1">
    <location>
        <begin position="241"/>
        <end position="258"/>
    </location>
</feature>
<sequence>MGIDFKKVPPLPAPTETESTTPTELATDVSKPADNKSTYSLPEDGTPVTIKTRGRSHNQKTLLIEYIENQKPGASGSESDRRPSVRVRVTTPSSRGKSGSAGGRIQITETDDAYTPTYSRRRPLSPLTSPSRPSELKDLADDQSIGSYASATEESNVSRNQPIEIGIDLGRNSRRRRPASPLIPTNETMASLMPSTNQSEISAIPSDSFLDGSGPTRSPEGRWMATPTSAEKLKSTKTRTVSREKVRISEKSSKDRSERKHKSSKSRTSSVSDKHGDSGKSPRRRSSRTHESVVSGADSSVVSSNFSPSHRSMDQHSMRSESSSKSINNPKLLQAVEDAICRLILPQLDSLRREQSMREARRGSVVSAGTSISKEDLTGDRRRLSDRSRDSRHKDRRDREARHDFADASSQIYDRESLDGSSILEAEPHTPRRKSTDMLKAAAAAGAVGGLAGSALSYSPTSADDKKQRRRRRAESARSRSRASDTYTDEFDDDDQLAPAPPMPLMSEINPSDVTRTSILSADTDRPHSASEEIAPVRDVARGVASAQSTPAAPTKTPNALQQGLSTQHANISHGDLTALRNSRLESEDTYARESPSSRHLPLDEPPMPEVIEDDIPPDAHYVTSAYDYYNTQDVPHPLRYEPYQPERRGLSPIYSVSGYTEGGSEGPQRDSRGYAASATHSDSPEKSSYHEPSIGHSPAHSPAIGRDLDQRSDGRSSVADYRRTMSTDGSDLDPSSRQAVRGLGANPNIVQVPVGLESHVASLVDGSMIDQSVLSQDYGQRDSTLSYDDRPRSYVDTYSASPTKRSVDSRHYTEDDRALTPVSHGYTNRSHEFSEEYDIDKHGRKVLQTQAQAQTQNRQSPTESEAAITAGAALKAIKALKANQGKQGLAEDSAGDGFVPAGVQRNKSFKERTLAGHEPATTPTHSVDRLDYEDEPKMGASGLPDLDNPMPEIGYVDDSDTQTNASVVQERLDGIHDTTWSGRSTPKAMIDNSRKAETRRQHDGLGITEIAPTANQSGQPSNEHVEEPPRTSDERKRDTLGTNPFEGISPVANPHLGENLFRSGNYDLGFHTGSPGGGQIEDEGYKSQGPNRTPDFQANKGVLDVPKPAEHGDAEDPFYDAPKSSLPTRHFSGMSHGMTTPFYDAATGGGIDRIESKDIIALMQELVARDAQRTARDTEIAATVMFLAREMRMSFQNVEDRIKQTENIIVDELDQTEKTIVKTIGGPRPYPGSAGRSVGGSQAGEDLATKKGNIIRRALKGLRTSGANDLTRIEDMLLTLLKDVDDLKAQTAQQARSTARPSFDNLQPDIQYEQDQGYEPEGRDAASMASQASQSGHLAAPRGGPQRRLSENRVSTVPEAVEEGGYHREEEDELLTGPQFTDSHLLTPGQQNQRGSSVPLDTPPQPAHPAHSGSVSNENTPRTDKAKKHKSGSSSSWIPKISRWSETTASTVSKAFRGSGTLRKDKDAEYVQTAHSRSGSDLGAYADDYPLTDPYGDDHLHTGFSDVNLAPPHHPIEGPSGDPPRTYMTPEDPKYKAHRNSLNLQHPQPRPGQTERFKAALESQAYIYDSTMTPRSHDWRGSTSSLHRSPAQHVHRYSDASAPVGGEYWPDSPTDANVGPPRPPKEPLDSGSGTPVRGARFSKLQKTSPLPYHSVESGYGTATATHTNYTGSPKLENRNLSGALGVPTRRPSGPRAMTPKSPEEEAAREERRRKRDTFGTIASQDTDTF</sequence>
<feature type="compositionally biased region" description="Low complexity" evidence="1">
    <location>
        <begin position="14"/>
        <end position="27"/>
    </location>
</feature>
<dbReference type="Proteomes" id="UP000028545">
    <property type="component" value="Unassembled WGS sequence"/>
</dbReference>
<feature type="compositionally biased region" description="Polar residues" evidence="1">
    <location>
        <begin position="546"/>
        <end position="563"/>
    </location>
</feature>
<feature type="region of interest" description="Disordered" evidence="1">
    <location>
        <begin position="779"/>
        <end position="831"/>
    </location>
</feature>
<feature type="compositionally biased region" description="Low complexity" evidence="1">
    <location>
        <begin position="86"/>
        <end position="98"/>
    </location>
</feature>
<feature type="compositionally biased region" description="Polar residues" evidence="1">
    <location>
        <begin position="727"/>
        <end position="739"/>
    </location>
</feature>
<dbReference type="RefSeq" id="XP_016638596.1">
    <property type="nucleotide sequence ID" value="XM_016784374.1"/>
</dbReference>
<keyword evidence="3" id="KW-1185">Reference proteome</keyword>
<feature type="compositionally biased region" description="Basic and acidic residues" evidence="1">
    <location>
        <begin position="806"/>
        <end position="819"/>
    </location>
</feature>
<feature type="compositionally biased region" description="Acidic residues" evidence="1">
    <location>
        <begin position="487"/>
        <end position="496"/>
    </location>
</feature>
<reference evidence="2 3" key="1">
    <citation type="journal article" date="2014" name="Genome Announc.">
        <title>Draft genome sequence of the pathogenic fungus Scedosporium apiospermum.</title>
        <authorList>
            <person name="Vandeputte P."/>
            <person name="Ghamrawi S."/>
            <person name="Rechenmann M."/>
            <person name="Iltis A."/>
            <person name="Giraud S."/>
            <person name="Fleury M."/>
            <person name="Thornton C."/>
            <person name="Delhaes L."/>
            <person name="Meyer W."/>
            <person name="Papon N."/>
            <person name="Bouchara J.P."/>
        </authorList>
    </citation>
    <scope>NUCLEOTIDE SEQUENCE [LARGE SCALE GENOMIC DNA]</scope>
    <source>
        <strain evidence="2 3">IHEM 14462</strain>
    </source>
</reference>
<feature type="compositionally biased region" description="Low complexity" evidence="1">
    <location>
        <begin position="1433"/>
        <end position="1446"/>
    </location>
</feature>
<feature type="compositionally biased region" description="Polar residues" evidence="1">
    <location>
        <begin position="1661"/>
        <end position="1672"/>
    </location>
</feature>
<feature type="compositionally biased region" description="Polar residues" evidence="1">
    <location>
        <begin position="1379"/>
        <end position="1397"/>
    </location>
</feature>
<feature type="compositionally biased region" description="Polar residues" evidence="1">
    <location>
        <begin position="183"/>
        <end position="201"/>
    </location>
</feature>
<evidence type="ECO:0000313" key="3">
    <source>
        <dbReference type="Proteomes" id="UP000028545"/>
    </source>
</evidence>
<dbReference type="KEGG" id="sapo:SAPIO_CDS10837"/>
<feature type="region of interest" description="Disordered" evidence="1">
    <location>
        <begin position="1"/>
        <end position="330"/>
    </location>
</feature>
<feature type="compositionally biased region" description="Basic and acidic residues" evidence="1">
    <location>
        <begin position="1702"/>
        <end position="1711"/>
    </location>
</feature>
<feature type="region of interest" description="Disordered" evidence="1">
    <location>
        <begin position="978"/>
        <end position="1057"/>
    </location>
</feature>
<dbReference type="EMBL" id="JOWA01000176">
    <property type="protein sequence ID" value="KEZ38797.1"/>
    <property type="molecule type" value="Genomic_DNA"/>
</dbReference>
<feature type="compositionally biased region" description="Polar residues" evidence="1">
    <location>
        <begin position="1014"/>
        <end position="1023"/>
    </location>
</feature>
<feature type="compositionally biased region" description="Low complexity" evidence="1">
    <location>
        <begin position="124"/>
        <end position="133"/>
    </location>
</feature>
<feature type="compositionally biased region" description="Polar residues" evidence="1">
    <location>
        <begin position="1721"/>
        <end position="1730"/>
    </location>
</feature>
<dbReference type="VEuPathDB" id="FungiDB:SAPIO_CDS10837"/>
<evidence type="ECO:0000256" key="1">
    <source>
        <dbReference type="SAM" id="MobiDB-lite"/>
    </source>
</evidence>
<feature type="region of interest" description="Disordered" evidence="1">
    <location>
        <begin position="542"/>
        <end position="563"/>
    </location>
</feature>
<name>A0A084FUN5_PSEDA</name>
<feature type="region of interest" description="Disordered" evidence="1">
    <location>
        <begin position="355"/>
        <end position="438"/>
    </location>
</feature>
<dbReference type="OMA" id="MPEIGYG"/>
<feature type="compositionally biased region" description="Basic and acidic residues" evidence="1">
    <location>
        <begin position="993"/>
        <end position="1004"/>
    </location>
</feature>
<feature type="compositionally biased region" description="Low complexity" evidence="1">
    <location>
        <begin position="292"/>
        <end position="310"/>
    </location>
</feature>
<comment type="caution">
    <text evidence="2">The sequence shown here is derived from an EMBL/GenBank/DDBJ whole genome shotgun (WGS) entry which is preliminary data.</text>
</comment>
<organism evidence="2 3">
    <name type="scientific">Pseudallescheria apiosperma</name>
    <name type="common">Scedosporium apiospermum</name>
    <dbReference type="NCBI Taxonomy" id="563466"/>
    <lineage>
        <taxon>Eukaryota</taxon>
        <taxon>Fungi</taxon>
        <taxon>Dikarya</taxon>
        <taxon>Ascomycota</taxon>
        <taxon>Pezizomycotina</taxon>
        <taxon>Sordariomycetes</taxon>
        <taxon>Hypocreomycetidae</taxon>
        <taxon>Microascales</taxon>
        <taxon>Microascaceae</taxon>
        <taxon>Scedosporium</taxon>
    </lineage>
</organism>
<feature type="region of interest" description="Disordered" evidence="1">
    <location>
        <begin position="633"/>
        <end position="741"/>
    </location>
</feature>
<dbReference type="OrthoDB" id="5382102at2759"/>
<feature type="compositionally biased region" description="Basic and acidic residues" evidence="1">
    <location>
        <begin position="707"/>
        <end position="726"/>
    </location>
</feature>
<dbReference type="PANTHER" id="PTHR42105">
    <property type="entry name" value="DIM2-ASSOCIATED PROTEIN 1"/>
    <property type="match status" value="1"/>
</dbReference>
<feature type="compositionally biased region" description="Low complexity" evidence="1">
    <location>
        <begin position="1326"/>
        <end position="1336"/>
    </location>
</feature>
<proteinExistence type="predicted"/>
<evidence type="ECO:0000313" key="2">
    <source>
        <dbReference type="EMBL" id="KEZ38797.1"/>
    </source>
</evidence>
<feature type="region of interest" description="Disordered" evidence="1">
    <location>
        <begin position="585"/>
        <end position="616"/>
    </location>
</feature>
<feature type="region of interest" description="Disordered" evidence="1">
    <location>
        <begin position="1317"/>
        <end position="1557"/>
    </location>
</feature>
<dbReference type="PANTHER" id="PTHR42105:SF1">
    <property type="entry name" value="TRANSALDOLASE"/>
    <property type="match status" value="1"/>
</dbReference>
<gene>
    <name evidence="2" type="ORF">SAPIO_CDS10837</name>
</gene>
<feature type="compositionally biased region" description="Polar residues" evidence="1">
    <location>
        <begin position="320"/>
        <end position="330"/>
    </location>
</feature>
<feature type="region of interest" description="Disordered" evidence="1">
    <location>
        <begin position="1569"/>
        <end position="1730"/>
    </location>
</feature>
<accession>A0A084FUN5</accession>
<dbReference type="GeneID" id="27720073"/>
<dbReference type="HOGENOM" id="CLU_003025_0_0_1"/>
<feature type="compositionally biased region" description="Basic and acidic residues" evidence="1">
    <location>
        <begin position="637"/>
        <end position="650"/>
    </location>
</feature>
<feature type="region of interest" description="Disordered" evidence="1">
    <location>
        <begin position="1070"/>
        <end position="1090"/>
    </location>
</feature>
<feature type="compositionally biased region" description="Basic and acidic residues" evidence="1">
    <location>
        <begin position="373"/>
        <end position="406"/>
    </location>
</feature>
<protein>
    <submittedName>
        <fullName evidence="2">Uncharacterized protein</fullName>
    </submittedName>
</protein>
<feature type="compositionally biased region" description="Basic and acidic residues" evidence="1">
    <location>
        <begin position="426"/>
        <end position="437"/>
    </location>
</feature>
<feature type="compositionally biased region" description="Polar residues" evidence="1">
    <location>
        <begin position="144"/>
        <end position="161"/>
    </location>
</feature>
<feature type="region of interest" description="Disordered" evidence="1">
    <location>
        <begin position="1226"/>
        <end position="1245"/>
    </location>
</feature>